<dbReference type="EMBL" id="QSSQ01000005">
    <property type="protein sequence ID" value="RGM06419.1"/>
    <property type="molecule type" value="Genomic_DNA"/>
</dbReference>
<comment type="caution">
    <text evidence="1">The sequence shown here is derived from an EMBL/GenBank/DDBJ whole genome shotgun (WGS) entry which is preliminary data.</text>
</comment>
<reference evidence="1 2" key="1">
    <citation type="submission" date="2018-08" db="EMBL/GenBank/DDBJ databases">
        <title>A genome reference for cultivated species of the human gut microbiota.</title>
        <authorList>
            <person name="Zou Y."/>
            <person name="Xue W."/>
            <person name="Luo G."/>
        </authorList>
    </citation>
    <scope>NUCLEOTIDE SEQUENCE [LARGE SCALE GENOMIC DNA]</scope>
    <source>
        <strain evidence="1 2">TF05-11AC</strain>
    </source>
</reference>
<dbReference type="AlphaFoldDB" id="A0A3E4UBI6"/>
<evidence type="ECO:0000313" key="2">
    <source>
        <dbReference type="Proteomes" id="UP000261257"/>
    </source>
</evidence>
<dbReference type="Proteomes" id="UP000261257">
    <property type="component" value="Unassembled WGS sequence"/>
</dbReference>
<dbReference type="Pfam" id="PF12675">
    <property type="entry name" value="DUF3795"/>
    <property type="match status" value="1"/>
</dbReference>
<organism evidence="1 2">
    <name type="scientific">Hungatella hathewayi</name>
    <dbReference type="NCBI Taxonomy" id="154046"/>
    <lineage>
        <taxon>Bacteria</taxon>
        <taxon>Bacillati</taxon>
        <taxon>Bacillota</taxon>
        <taxon>Clostridia</taxon>
        <taxon>Lachnospirales</taxon>
        <taxon>Lachnospiraceae</taxon>
        <taxon>Hungatella</taxon>
    </lineage>
</organism>
<gene>
    <name evidence="1" type="ORF">DXC39_09735</name>
</gene>
<protein>
    <submittedName>
        <fullName evidence="1">DUF3795 domain-containing protein</fullName>
    </submittedName>
</protein>
<name>A0A3E4UBI6_9FIRM</name>
<evidence type="ECO:0000313" key="1">
    <source>
        <dbReference type="EMBL" id="RGM06419.1"/>
    </source>
</evidence>
<sequence length="123" mass="13684">MFRRGDVFVELAYCGLKCDECPVYTASVSKNTAEQSRLAKEYSTDDYQFSKEDMVCFGCHSEFTSKKMCGDCEIRKCGVERAGKNCAECTEFPCSLLEEQLGDSSDGLNRLKQLAAADRQAEG</sequence>
<proteinExistence type="predicted"/>
<dbReference type="InterPro" id="IPR024227">
    <property type="entry name" value="DUF3795"/>
</dbReference>
<accession>A0A3E4UBI6</accession>